<keyword evidence="3" id="KW-1185">Reference proteome</keyword>
<evidence type="ECO:0000313" key="3">
    <source>
        <dbReference type="Proteomes" id="UP001526166"/>
    </source>
</evidence>
<dbReference type="InterPro" id="IPR000944">
    <property type="entry name" value="Tscrpt_reg_Rrf2"/>
</dbReference>
<accession>A0ABT2ZXL3</accession>
<evidence type="ECO:0000256" key="1">
    <source>
        <dbReference type="ARBA" id="ARBA00023125"/>
    </source>
</evidence>
<dbReference type="PROSITE" id="PS51197">
    <property type="entry name" value="HTH_RRF2_2"/>
    <property type="match status" value="1"/>
</dbReference>
<dbReference type="PANTHER" id="PTHR33221">
    <property type="entry name" value="WINGED HELIX-TURN-HELIX TRANSCRIPTIONAL REGULATOR, RRF2 FAMILY"/>
    <property type="match status" value="1"/>
</dbReference>
<name>A0ABT2ZXL3_9RHOB</name>
<comment type="caution">
    <text evidence="2">The sequence shown here is derived from an EMBL/GenBank/DDBJ whole genome shotgun (WGS) entry which is preliminary data.</text>
</comment>
<keyword evidence="1" id="KW-0238">DNA-binding</keyword>
<dbReference type="InterPro" id="IPR036388">
    <property type="entry name" value="WH-like_DNA-bd_sf"/>
</dbReference>
<gene>
    <name evidence="2" type="ORF">OE699_06390</name>
</gene>
<protein>
    <submittedName>
        <fullName evidence="2">Rrf2 family transcriptional regulator</fullName>
    </submittedName>
</protein>
<evidence type="ECO:0000313" key="2">
    <source>
        <dbReference type="EMBL" id="MCV2878478.1"/>
    </source>
</evidence>
<sequence length="170" mass="18747">MRLTTRTNLAMRTLMFCAVNPDRIVRKHEIAEACNASENHLAQVVNTLAQRGFIETQRGRSGGLRLARPMDQIGVGEVLRAFEATLPFAECFDLETNTCPLHEACMFREALLEALEAFYATMDRRTLADLIEDNAALEHLLRLPTAQPISICGTSRRSGTSATAAQAALN</sequence>
<dbReference type="Pfam" id="PF02082">
    <property type="entry name" value="Rrf2"/>
    <property type="match status" value="1"/>
</dbReference>
<dbReference type="EMBL" id="JAOWKW010000004">
    <property type="protein sequence ID" value="MCV2878478.1"/>
    <property type="molecule type" value="Genomic_DNA"/>
</dbReference>
<dbReference type="RefSeq" id="WP_263847456.1">
    <property type="nucleotide sequence ID" value="NZ_JAOWKW010000004.1"/>
</dbReference>
<dbReference type="NCBIfam" id="TIGR00738">
    <property type="entry name" value="rrf2_super"/>
    <property type="match status" value="1"/>
</dbReference>
<dbReference type="Gene3D" id="1.10.10.10">
    <property type="entry name" value="Winged helix-like DNA-binding domain superfamily/Winged helix DNA-binding domain"/>
    <property type="match status" value="1"/>
</dbReference>
<reference evidence="2 3" key="1">
    <citation type="submission" date="2022-10" db="EMBL/GenBank/DDBJ databases">
        <title>Sinirhodobacter sp. nov., isolated from ocean surface sediments.</title>
        <authorList>
            <person name="He W."/>
            <person name="Wang L."/>
            <person name="Zhang D.-F."/>
        </authorList>
    </citation>
    <scope>NUCLEOTIDE SEQUENCE [LARGE SCALE GENOMIC DNA]</scope>
    <source>
        <strain evidence="2 3">WL0115</strain>
    </source>
</reference>
<dbReference type="InterPro" id="IPR036390">
    <property type="entry name" value="WH_DNA-bd_sf"/>
</dbReference>
<dbReference type="SUPFAM" id="SSF46785">
    <property type="entry name" value="Winged helix' DNA-binding domain"/>
    <property type="match status" value="1"/>
</dbReference>
<proteinExistence type="predicted"/>
<organism evidence="2 3">
    <name type="scientific">Sedimentimonas flavescens</name>
    <dbReference type="NCBI Taxonomy" id="2851012"/>
    <lineage>
        <taxon>Bacteria</taxon>
        <taxon>Pseudomonadati</taxon>
        <taxon>Pseudomonadota</taxon>
        <taxon>Alphaproteobacteria</taxon>
        <taxon>Rhodobacterales</taxon>
        <taxon>Rhodobacter group</taxon>
        <taxon>Sedimentimonas</taxon>
    </lineage>
</organism>
<dbReference type="PANTHER" id="PTHR33221:SF4">
    <property type="entry name" value="HTH-TYPE TRANSCRIPTIONAL REPRESSOR NSRR"/>
    <property type="match status" value="1"/>
</dbReference>
<dbReference type="Proteomes" id="UP001526166">
    <property type="component" value="Unassembled WGS sequence"/>
</dbReference>